<dbReference type="Proteomes" id="UP000276260">
    <property type="component" value="Unassembled WGS sequence"/>
</dbReference>
<feature type="compositionally biased region" description="Polar residues" evidence="1">
    <location>
        <begin position="235"/>
        <end position="258"/>
    </location>
</feature>
<dbReference type="OrthoDB" id="1792985at2"/>
<sequence>MTEILSMTMLSAEPVSAAKSQPAQLGDTATEPDQSFAATLAAEVNGKASEKPGKTSSKTRQNTASDLQENKPTPSEQSTAASEQQDHKPVSGKESAQGDAEELVSEASDKVKVQTEAVEAQTEAVEAEHSDWLNLLDKAKSLQARLNKAEAGEAKAGSVAEDSGLQGTKAKQQHEKNAAAELSDAEAAVVSKLKAAQQKDGPVVLEQKLVSEQNSEQHLTAEELNALKLVTQSDKATAKNQTADHGLTKLSTTQNTETESTDKLDQKRTVQKDTGPDQNKIMAHIEKPVKVRTEITQTSDTLQSPEADTDIELTLVTASKTPLQSEQAAVILKGATGATVSSGQTAGSNDDTDNDMLTAQAAATDDKPSVQAQTAAALLAPQPQQNKNSATEAKVTTEELLKQLQTTAVATHAEQGASSGEASQQGSTETLLTVVEQQKTSTTPGTEANSFSNQLKSNLEKVSSAISVSGREFVAESSQKAADQLGQKLNLIQPEASNQLKEKMLMMVKDKVHTAEIRLDPSELGSMQIKISLQQDQMSVQFMVQQGHAKELMEQQLPKLKELLQQQGIELSQGSVQQQNPSSSGQEGGRRTAGGPGAGTGQGVSEELTEPAVLPPKVSERVVDYYA</sequence>
<protein>
    <submittedName>
        <fullName evidence="3">Flagellar hook-length control protein FliK</fullName>
    </submittedName>
</protein>
<dbReference type="Pfam" id="PF02120">
    <property type="entry name" value="Flg_hook"/>
    <property type="match status" value="1"/>
</dbReference>
<evidence type="ECO:0000313" key="4">
    <source>
        <dbReference type="Proteomes" id="UP000276260"/>
    </source>
</evidence>
<dbReference type="InterPro" id="IPR038610">
    <property type="entry name" value="FliK-like_C_sf"/>
</dbReference>
<evidence type="ECO:0000313" key="3">
    <source>
        <dbReference type="EMBL" id="RRJ23173.1"/>
    </source>
</evidence>
<proteinExistence type="predicted"/>
<dbReference type="InterPro" id="IPR052563">
    <property type="entry name" value="FliK"/>
</dbReference>
<feature type="compositionally biased region" description="Polar residues" evidence="1">
    <location>
        <begin position="294"/>
        <end position="306"/>
    </location>
</feature>
<feature type="compositionally biased region" description="Low complexity" evidence="1">
    <location>
        <begin position="179"/>
        <end position="191"/>
    </location>
</feature>
<keyword evidence="3" id="KW-0969">Cilium</keyword>
<keyword evidence="3" id="KW-0966">Cell projection</keyword>
<evidence type="ECO:0000259" key="2">
    <source>
        <dbReference type="Pfam" id="PF02120"/>
    </source>
</evidence>
<feature type="compositionally biased region" description="Low complexity" evidence="1">
    <location>
        <begin position="114"/>
        <end position="124"/>
    </location>
</feature>
<organism evidence="3 4">
    <name type="scientific">Rheinheimera mesophila</name>
    <dbReference type="NCBI Taxonomy" id="1547515"/>
    <lineage>
        <taxon>Bacteria</taxon>
        <taxon>Pseudomonadati</taxon>
        <taxon>Pseudomonadota</taxon>
        <taxon>Gammaproteobacteria</taxon>
        <taxon>Chromatiales</taxon>
        <taxon>Chromatiaceae</taxon>
        <taxon>Rheinheimera</taxon>
    </lineage>
</organism>
<feature type="compositionally biased region" description="Basic and acidic residues" evidence="1">
    <location>
        <begin position="260"/>
        <end position="275"/>
    </location>
</feature>
<feature type="compositionally biased region" description="Polar residues" evidence="1">
    <location>
        <begin position="572"/>
        <end position="584"/>
    </location>
</feature>
<feature type="compositionally biased region" description="Polar residues" evidence="1">
    <location>
        <begin position="54"/>
        <end position="83"/>
    </location>
</feature>
<feature type="region of interest" description="Disordered" evidence="1">
    <location>
        <begin position="235"/>
        <end position="306"/>
    </location>
</feature>
<accession>A0A3P3QSE6</accession>
<dbReference type="RefSeq" id="WP_046520354.1">
    <property type="nucleotide sequence ID" value="NZ_LAVS01000033.1"/>
</dbReference>
<dbReference type="PANTHER" id="PTHR37533">
    <property type="entry name" value="FLAGELLAR HOOK-LENGTH CONTROL PROTEIN"/>
    <property type="match status" value="1"/>
</dbReference>
<feature type="region of interest" description="Disordered" evidence="1">
    <location>
        <begin position="147"/>
        <end position="199"/>
    </location>
</feature>
<comment type="caution">
    <text evidence="3">The sequence shown here is derived from an EMBL/GenBank/DDBJ whole genome shotgun (WGS) entry which is preliminary data.</text>
</comment>
<dbReference type="CDD" id="cd17470">
    <property type="entry name" value="T3SS_Flik_C"/>
    <property type="match status" value="1"/>
</dbReference>
<keyword evidence="4" id="KW-1185">Reference proteome</keyword>
<dbReference type="PANTHER" id="PTHR37533:SF2">
    <property type="entry name" value="FLAGELLAR HOOK-LENGTH CONTROL PROTEIN"/>
    <property type="match status" value="1"/>
</dbReference>
<dbReference type="InterPro" id="IPR021136">
    <property type="entry name" value="Flagellar_hook_control-like_C"/>
</dbReference>
<feature type="region of interest" description="Disordered" evidence="1">
    <location>
        <begin position="1"/>
        <end position="130"/>
    </location>
</feature>
<feature type="region of interest" description="Disordered" evidence="1">
    <location>
        <begin position="572"/>
        <end position="615"/>
    </location>
</feature>
<name>A0A3P3QSE6_9GAMM</name>
<dbReference type="AlphaFoldDB" id="A0A3P3QSE6"/>
<keyword evidence="3" id="KW-0282">Flagellum</keyword>
<reference evidence="3 4" key="1">
    <citation type="submission" date="2018-11" db="EMBL/GenBank/DDBJ databases">
        <title>Draft genome analysis of Rheinheimera mesophila isolated from an industrial waste site.</title>
        <authorList>
            <person name="Yu Q."/>
            <person name="Qi Y."/>
            <person name="Zhang H."/>
            <person name="Lu Y."/>
            <person name="Pu J."/>
        </authorList>
    </citation>
    <scope>NUCLEOTIDE SEQUENCE [LARGE SCALE GENOMIC DNA]</scope>
    <source>
        <strain evidence="3 4">IITR13</strain>
    </source>
</reference>
<feature type="compositionally biased region" description="Gly residues" evidence="1">
    <location>
        <begin position="591"/>
        <end position="602"/>
    </location>
</feature>
<dbReference type="EMBL" id="RRCF01000001">
    <property type="protein sequence ID" value="RRJ23173.1"/>
    <property type="molecule type" value="Genomic_DNA"/>
</dbReference>
<evidence type="ECO:0000256" key="1">
    <source>
        <dbReference type="SAM" id="MobiDB-lite"/>
    </source>
</evidence>
<feature type="region of interest" description="Disordered" evidence="1">
    <location>
        <begin position="409"/>
        <end position="428"/>
    </location>
</feature>
<gene>
    <name evidence="3" type="ORF">EIK76_03555</name>
</gene>
<feature type="domain" description="Flagellar hook-length control protein-like C-terminal" evidence="2">
    <location>
        <begin position="502"/>
        <end position="583"/>
    </location>
</feature>
<feature type="compositionally biased region" description="Basic and acidic residues" evidence="1">
    <location>
        <begin position="283"/>
        <end position="293"/>
    </location>
</feature>
<dbReference type="Gene3D" id="3.30.750.140">
    <property type="match status" value="1"/>
</dbReference>